<evidence type="ECO:0000256" key="1">
    <source>
        <dbReference type="ARBA" id="ARBA00004555"/>
    </source>
</evidence>
<dbReference type="GO" id="GO:0000026">
    <property type="term" value="F:alpha-1,2-mannosyltransferase activity"/>
    <property type="evidence" value="ECO:0007669"/>
    <property type="project" value="TreeGrafter"/>
</dbReference>
<evidence type="ECO:0000313" key="6">
    <source>
        <dbReference type="EMBL" id="PYI10805.1"/>
    </source>
</evidence>
<dbReference type="Pfam" id="PF11051">
    <property type="entry name" value="Mannosyl_trans3"/>
    <property type="match status" value="1"/>
</dbReference>
<dbReference type="PANTHER" id="PTHR31646:SF5">
    <property type="entry name" value="(MNN2), PUTATIVE (AFU_ORTHOLOGUE AFUA_6G04450)-RELATED"/>
    <property type="match status" value="1"/>
</dbReference>
<dbReference type="GO" id="GO:0005794">
    <property type="term" value="C:Golgi apparatus"/>
    <property type="evidence" value="ECO:0007669"/>
    <property type="project" value="UniProtKB-SubCell"/>
</dbReference>
<dbReference type="SUPFAM" id="SSF53448">
    <property type="entry name" value="Nucleotide-diphospho-sugar transferases"/>
    <property type="match status" value="1"/>
</dbReference>
<dbReference type="VEuPathDB" id="FungiDB:BO78DRAFT_305290"/>
<comment type="subcellular location">
    <subcellularLocation>
        <location evidence="1">Golgi apparatus</location>
    </subcellularLocation>
</comment>
<accession>A0A319ESG8</accession>
<dbReference type="InterPro" id="IPR029044">
    <property type="entry name" value="Nucleotide-diphossugar_trans"/>
</dbReference>
<dbReference type="EMBL" id="KZ826320">
    <property type="protein sequence ID" value="PYI10805.1"/>
    <property type="molecule type" value="Genomic_DNA"/>
</dbReference>
<comment type="similarity">
    <text evidence="3">Belongs to the MNN1/MNT family.</text>
</comment>
<keyword evidence="5" id="KW-0333">Golgi apparatus</keyword>
<dbReference type="OrthoDB" id="4484309at2759"/>
<evidence type="ECO:0000256" key="2">
    <source>
        <dbReference type="ARBA" id="ARBA00004922"/>
    </source>
</evidence>
<evidence type="ECO:0000313" key="7">
    <source>
        <dbReference type="Proteomes" id="UP000248423"/>
    </source>
</evidence>
<dbReference type="GO" id="GO:0046354">
    <property type="term" value="P:mannan biosynthetic process"/>
    <property type="evidence" value="ECO:0007669"/>
    <property type="project" value="TreeGrafter"/>
</dbReference>
<dbReference type="Gene3D" id="3.90.550.10">
    <property type="entry name" value="Spore Coat Polysaccharide Biosynthesis Protein SpsA, Chain A"/>
    <property type="match status" value="1"/>
</dbReference>
<keyword evidence="7" id="KW-1185">Reference proteome</keyword>
<evidence type="ECO:0000256" key="5">
    <source>
        <dbReference type="ARBA" id="ARBA00023034"/>
    </source>
</evidence>
<dbReference type="InterPro" id="IPR022751">
    <property type="entry name" value="Alpha_mannosyltransferase"/>
</dbReference>
<protein>
    <submittedName>
        <fullName evidence="6">Nucleotide-diphospho-sugar transferase</fullName>
    </submittedName>
</protein>
<name>A0A319ESG8_ASPSB</name>
<organism evidence="6 7">
    <name type="scientific">Aspergillus sclerotiicarbonarius (strain CBS 121057 / IBT 28362)</name>
    <dbReference type="NCBI Taxonomy" id="1448318"/>
    <lineage>
        <taxon>Eukaryota</taxon>
        <taxon>Fungi</taxon>
        <taxon>Dikarya</taxon>
        <taxon>Ascomycota</taxon>
        <taxon>Pezizomycotina</taxon>
        <taxon>Eurotiomycetes</taxon>
        <taxon>Eurotiomycetidae</taxon>
        <taxon>Eurotiales</taxon>
        <taxon>Aspergillaceae</taxon>
        <taxon>Aspergillus</taxon>
        <taxon>Aspergillus subgen. Circumdati</taxon>
    </lineage>
</organism>
<dbReference type="PANTHER" id="PTHR31646">
    <property type="entry name" value="ALPHA-1,2-MANNOSYLTRANSFERASE MNN2"/>
    <property type="match status" value="1"/>
</dbReference>
<proteinExistence type="inferred from homology"/>
<evidence type="ECO:0000256" key="3">
    <source>
        <dbReference type="ARBA" id="ARBA00009105"/>
    </source>
</evidence>
<sequence>MFPSRTILRARALLFALIIVFTLAWSYSRWHAYPLPEQAQPIRPVSSDRQTEGHIQFWRQFQPLLTANEPKCEPPLRLGSAPSIRFEQSNPEDRPELLDMLPFDVDTMKSKHRDFVAAINTNPPQLNYTRNTRGLVSTAGGSYLPVLVISLRMLRRTGSKLPVEVFLADEEEYEKHICDVVLPSLNARCVVLAEILDAVPGYMEIEKYQFKLFAMLFSSFEEILFLDADAFPLQRPELLFTSGPFLSTNMVTWPDFWASTVSSYYYEIASQPYPENAVRQSSESGEVLISKKTHMKTLLLSTYYNIWGPDFYYPLLSQGAAGEGDKETFVAAAMTLQEPYYQVSEPICAIGHGTEGGLAGSAMVQFDPIEDYALTQKGEWRIHGSKAPAPRAFFIHANFPKFNPATVFDKQAVNPAFADDGSYTRAWTIPDNVIRAFGADVEKHFWEEILWTACELEDKFSTWKGKKGICKGVTRYWNAMYGVGHSR</sequence>
<reference evidence="6 7" key="1">
    <citation type="submission" date="2018-02" db="EMBL/GenBank/DDBJ databases">
        <title>The genomes of Aspergillus section Nigri reveals drivers in fungal speciation.</title>
        <authorList>
            <consortium name="DOE Joint Genome Institute"/>
            <person name="Vesth T.C."/>
            <person name="Nybo J."/>
            <person name="Theobald S."/>
            <person name="Brandl J."/>
            <person name="Frisvad J.C."/>
            <person name="Nielsen K.F."/>
            <person name="Lyhne E.K."/>
            <person name="Kogle M.E."/>
            <person name="Kuo A."/>
            <person name="Riley R."/>
            <person name="Clum A."/>
            <person name="Nolan M."/>
            <person name="Lipzen A."/>
            <person name="Salamov A."/>
            <person name="Henrissat B."/>
            <person name="Wiebenga A."/>
            <person name="De vries R.P."/>
            <person name="Grigoriev I.V."/>
            <person name="Mortensen U.H."/>
            <person name="Andersen M.R."/>
            <person name="Baker S.E."/>
        </authorList>
    </citation>
    <scope>NUCLEOTIDE SEQUENCE [LARGE SCALE GENOMIC DNA]</scope>
    <source>
        <strain evidence="6 7">CBS 121057</strain>
    </source>
</reference>
<keyword evidence="4 6" id="KW-0808">Transferase</keyword>
<evidence type="ECO:0000256" key="4">
    <source>
        <dbReference type="ARBA" id="ARBA00022679"/>
    </source>
</evidence>
<comment type="pathway">
    <text evidence="2">Protein modification; protein glycosylation.</text>
</comment>
<dbReference type="AlphaFoldDB" id="A0A319ESG8"/>
<dbReference type="Proteomes" id="UP000248423">
    <property type="component" value="Unassembled WGS sequence"/>
</dbReference>
<gene>
    <name evidence="6" type="ORF">BO78DRAFT_305290</name>
</gene>
<dbReference type="STRING" id="1448318.A0A319ESG8"/>